<evidence type="ECO:0000313" key="2">
    <source>
        <dbReference type="Proteomes" id="UP001218071"/>
    </source>
</evidence>
<proteinExistence type="predicted"/>
<evidence type="ECO:0008006" key="3">
    <source>
        <dbReference type="Google" id="ProtNLM"/>
    </source>
</evidence>
<dbReference type="RefSeq" id="WP_042410047.1">
    <property type="nucleotide sequence ID" value="NZ_CBYN010000154.1"/>
</dbReference>
<dbReference type="EMBL" id="CP063194">
    <property type="protein sequence ID" value="WCZ39651.1"/>
    <property type="molecule type" value="Genomic_DNA"/>
</dbReference>
<keyword evidence="2" id="KW-1185">Reference proteome</keyword>
<evidence type="ECO:0000313" key="1">
    <source>
        <dbReference type="EMBL" id="WCZ39651.1"/>
    </source>
</evidence>
<sequence length="306" mass="34096">MDQAGLVGLLVGRGDVEKQACLKLSATRFIPVEAWAGLQRHEQEFLRCYAAGVAAHKSVLVGRSAARATGMWVLRKEPELVELAQRGGHPPSKSQWPDGVVYRNVPVPDIDVLEAELAGHLRFTTPSRTAIDIARFHGVRDGVVAMDGLFHGKTPIAQHTARAGLAETMERLAGKNGIGLARRAFELCSEKSESPFETLFRIILAEHGIVVLEQMWIGKRFRVDLLWGTLVIEIDGYIKFEDMPHAEVMKMTRRENWIKEQGYEVLHLFPIEILTDEAECVRRVRAAKARADNRGPVAVPATSRRP</sequence>
<dbReference type="Proteomes" id="UP001218071">
    <property type="component" value="Chromosome"/>
</dbReference>
<protein>
    <recommendedName>
        <fullName evidence="3">DUF559 domain-containing protein</fullName>
    </recommendedName>
</protein>
<gene>
    <name evidence="1" type="ORF">CJEDD_10405</name>
</gene>
<name>A0ABY7ULU4_9CORY</name>
<reference evidence="1 2" key="1">
    <citation type="submission" date="2020-10" db="EMBL/GenBank/DDBJ databases">
        <title>Complete genome sequence of Corynebacterium jeddahense DSM 45997, type strain of Corynebacterium jeddahense.</title>
        <authorList>
            <person name="Busche T."/>
            <person name="Kalinowski J."/>
            <person name="Ruckert C."/>
        </authorList>
    </citation>
    <scope>NUCLEOTIDE SEQUENCE [LARGE SCALE GENOMIC DNA]</scope>
    <source>
        <strain evidence="1 2">DSM 45997</strain>
    </source>
</reference>
<dbReference type="Gene3D" id="3.40.960.10">
    <property type="entry name" value="VSR Endonuclease"/>
    <property type="match status" value="1"/>
</dbReference>
<organism evidence="1 2">
    <name type="scientific">Corynebacterium jeddahense</name>
    <dbReference type="NCBI Taxonomy" id="1414719"/>
    <lineage>
        <taxon>Bacteria</taxon>
        <taxon>Bacillati</taxon>
        <taxon>Actinomycetota</taxon>
        <taxon>Actinomycetes</taxon>
        <taxon>Mycobacteriales</taxon>
        <taxon>Corynebacteriaceae</taxon>
        <taxon>Corynebacterium</taxon>
    </lineage>
</organism>
<accession>A0ABY7ULU4</accession>